<feature type="region of interest" description="Disordered" evidence="1">
    <location>
        <begin position="622"/>
        <end position="701"/>
    </location>
</feature>
<sequence length="876" mass="96192">MRQTPMQFYDTQDPKQSALADDLHYFPFAVGEELRRIFNQVASCADEQDNLLAALRTETGNRNLTELKCPARFHTAQRVVMLWLCSPSGGGFLNRLRERHRPTCGQWTRGAEKAVLEEMTRVSPTLAERLRVIAWEGCTEEQKAVALEQYLGRLTDPAHHLEVLRRVMEGNMAAVEIATNIIKSMPTEAKEAMKILQTAPKSLALTGWQTSGAAASVKPGQTLLDMFPGELIHALTNAEASNRGREEAVYQCATGLRGAVPGLLPALQQALARKPTGVALQIAIEMLSRDQGRLLLLGAGVVEVVSKLSNESALELLSAQCLPALLADLEAKFKPPVRWGTATEGVMLSYVKQNISPTLGTLMQRTAWEGCTRQQLRVALKAQLEQAEPSVIRCFIDSAPTAEEREMRRRLVAVRARDIVDAAQDLEAALPEPVAEPTKTATARGPAASGPETGSGKQQELPPSDAVDPVGTQAESAIAYGDGGEGPAVGQLLSEGSEGDARRAMEVLRDLADADWDTDANSSEALRVIREVQLSPQYGLMLMQGGLNQEEERVLSNISAAYQLELRALRMDLTVLGRLAGFVINRLYWHLADQEGEGCEVLWRHMQSQLPTLSERVRQTMISRRTSDDDDVLPAGEDKREPTPTYAVVRAPATNNGSSTLVRSFNEEEGSLDGSTALGSSSPAPQQELEGDEPQPAKADAACGFPEWEPLQPDPFAGAQAHRHAEMAMELLAHLEAVERDKQRWAQRLSPEMLVMMTAELLRSPTWGMPEWSEAHLDFGMKYDLVTRLPIMADEEHQGACLEAAEQASLAGCREHLRARFRRQPGPLRRLAVAPAVSLLRAELEKVLADGGPDALVERCRRFAFELPTLWQKIRI</sequence>
<feature type="compositionally biased region" description="Polar residues" evidence="1">
    <location>
        <begin position="673"/>
        <end position="685"/>
    </location>
</feature>
<evidence type="ECO:0000313" key="3">
    <source>
        <dbReference type="Proteomes" id="UP000075714"/>
    </source>
</evidence>
<comment type="caution">
    <text evidence="2">The sequence shown here is derived from an EMBL/GenBank/DDBJ whole genome shotgun (WGS) entry which is preliminary data.</text>
</comment>
<proteinExistence type="predicted"/>
<dbReference type="AlphaFoldDB" id="A0A150GQU5"/>
<dbReference type="EMBL" id="LSYV01000011">
    <property type="protein sequence ID" value="KXZ52209.1"/>
    <property type="molecule type" value="Genomic_DNA"/>
</dbReference>
<reference evidence="3" key="1">
    <citation type="journal article" date="2016" name="Nat. Commun.">
        <title>The Gonium pectorale genome demonstrates co-option of cell cycle regulation during the evolution of multicellularity.</title>
        <authorList>
            <person name="Hanschen E.R."/>
            <person name="Marriage T.N."/>
            <person name="Ferris P.J."/>
            <person name="Hamaji T."/>
            <person name="Toyoda A."/>
            <person name="Fujiyama A."/>
            <person name="Neme R."/>
            <person name="Noguchi H."/>
            <person name="Minakuchi Y."/>
            <person name="Suzuki M."/>
            <person name="Kawai-Toyooka H."/>
            <person name="Smith D.R."/>
            <person name="Sparks H."/>
            <person name="Anderson J."/>
            <person name="Bakaric R."/>
            <person name="Luria V."/>
            <person name="Karger A."/>
            <person name="Kirschner M.W."/>
            <person name="Durand P.M."/>
            <person name="Michod R.E."/>
            <person name="Nozaki H."/>
            <person name="Olson B.J."/>
        </authorList>
    </citation>
    <scope>NUCLEOTIDE SEQUENCE [LARGE SCALE GENOMIC DNA]</scope>
    <source>
        <strain evidence="3">NIES-2863</strain>
    </source>
</reference>
<name>A0A150GQU5_GONPE</name>
<feature type="compositionally biased region" description="Polar residues" evidence="1">
    <location>
        <begin position="653"/>
        <end position="663"/>
    </location>
</feature>
<protein>
    <submittedName>
        <fullName evidence="2">Uncharacterized protein</fullName>
    </submittedName>
</protein>
<evidence type="ECO:0000313" key="2">
    <source>
        <dbReference type="EMBL" id="KXZ52209.1"/>
    </source>
</evidence>
<organism evidence="2 3">
    <name type="scientific">Gonium pectorale</name>
    <name type="common">Green alga</name>
    <dbReference type="NCBI Taxonomy" id="33097"/>
    <lineage>
        <taxon>Eukaryota</taxon>
        <taxon>Viridiplantae</taxon>
        <taxon>Chlorophyta</taxon>
        <taxon>core chlorophytes</taxon>
        <taxon>Chlorophyceae</taxon>
        <taxon>CS clade</taxon>
        <taxon>Chlamydomonadales</taxon>
        <taxon>Volvocaceae</taxon>
        <taxon>Gonium</taxon>
    </lineage>
</organism>
<feature type="region of interest" description="Disordered" evidence="1">
    <location>
        <begin position="428"/>
        <end position="471"/>
    </location>
</feature>
<dbReference type="Proteomes" id="UP000075714">
    <property type="component" value="Unassembled WGS sequence"/>
</dbReference>
<gene>
    <name evidence="2" type="ORF">GPECTOR_10g840</name>
</gene>
<accession>A0A150GQU5</accession>
<evidence type="ECO:0000256" key="1">
    <source>
        <dbReference type="SAM" id="MobiDB-lite"/>
    </source>
</evidence>
<keyword evidence="3" id="KW-1185">Reference proteome</keyword>